<dbReference type="PROSITE" id="PS50102">
    <property type="entry name" value="RRM"/>
    <property type="match status" value="1"/>
</dbReference>
<evidence type="ECO:0000256" key="4">
    <source>
        <dbReference type="ARBA" id="ARBA00022884"/>
    </source>
</evidence>
<dbReference type="PRINTS" id="PR01738">
    <property type="entry name" value="RNABINDINGM8"/>
</dbReference>
<accession>A0AAV0MUK9</accession>
<feature type="compositionally biased region" description="Basic and acidic residues" evidence="7">
    <location>
        <begin position="59"/>
        <end position="78"/>
    </location>
</feature>
<evidence type="ECO:0000313" key="9">
    <source>
        <dbReference type="EMBL" id="CAI0450186.1"/>
    </source>
</evidence>
<dbReference type="PANTHER" id="PTHR45894">
    <property type="entry name" value="RNA-BINDING PROTEIN 8A"/>
    <property type="match status" value="1"/>
</dbReference>
<comment type="caution">
    <text evidence="9">The sequence shown here is derived from an EMBL/GenBank/DDBJ whole genome shotgun (WGS) entry which is preliminary data.</text>
</comment>
<dbReference type="SUPFAM" id="SSF54928">
    <property type="entry name" value="RNA-binding domain, RBD"/>
    <property type="match status" value="1"/>
</dbReference>
<evidence type="ECO:0000256" key="5">
    <source>
        <dbReference type="ARBA" id="ARBA00023242"/>
    </source>
</evidence>
<dbReference type="InterPro" id="IPR033744">
    <property type="entry name" value="RRM_RBM8"/>
</dbReference>
<dbReference type="GO" id="GO:0003729">
    <property type="term" value="F:mRNA binding"/>
    <property type="evidence" value="ECO:0007669"/>
    <property type="project" value="InterPro"/>
</dbReference>
<evidence type="ECO:0000259" key="8">
    <source>
        <dbReference type="PROSITE" id="PS50102"/>
    </source>
</evidence>
<dbReference type="Gene3D" id="3.30.70.330">
    <property type="match status" value="1"/>
</dbReference>
<dbReference type="AlphaFoldDB" id="A0AAV0MUK9"/>
<dbReference type="CDD" id="cd12324">
    <property type="entry name" value="RRM_RBM8"/>
    <property type="match status" value="1"/>
</dbReference>
<keyword evidence="4 6" id="KW-0694">RNA-binding</keyword>
<evidence type="ECO:0000256" key="1">
    <source>
        <dbReference type="ARBA" id="ARBA00004123"/>
    </source>
</evidence>
<keyword evidence="5" id="KW-0539">Nucleus</keyword>
<dbReference type="SMART" id="SM00360">
    <property type="entry name" value="RRM"/>
    <property type="match status" value="1"/>
</dbReference>
<evidence type="ECO:0000256" key="6">
    <source>
        <dbReference type="PROSITE-ProRule" id="PRU00176"/>
    </source>
</evidence>
<sequence length="278" mass="30442">MANDAEAVDFEPEEDDLMDEEGAVDVDASSPRAPHPKLKSAITGGASTSVAPKKTKGRGFREEADAERQSRLAGRDFDSLGTEGGPGAQRSIEGWIVLVTGVHEEAQEDDLQNAFGEFGEIKNLHLNLDRRTGFVKGYALIEYEKFEEAQDAIASMNGDKILEQTVSVDWAFCNGPSTGPFKRKNARFVHFFDSATFCSCLSIERGEHAIFLAYYDHIGLTRIISCLVSDGTGYYRECTNAPFKEPEEAILGGSSCGAFVCWTARSGLVLCDMCLYFD</sequence>
<feature type="region of interest" description="Disordered" evidence="7">
    <location>
        <begin position="1"/>
        <end position="88"/>
    </location>
</feature>
<dbReference type="InterPro" id="IPR012677">
    <property type="entry name" value="Nucleotide-bd_a/b_plait_sf"/>
</dbReference>
<feature type="compositionally biased region" description="Acidic residues" evidence="7">
    <location>
        <begin position="1"/>
        <end position="24"/>
    </location>
</feature>
<dbReference type="Pfam" id="PF00076">
    <property type="entry name" value="RRM_1"/>
    <property type="match status" value="1"/>
</dbReference>
<dbReference type="InterPro" id="IPR008111">
    <property type="entry name" value="RNA-bd_8"/>
</dbReference>
<name>A0AAV0MUK9_9ROSI</name>
<dbReference type="InterPro" id="IPR000504">
    <property type="entry name" value="RRM_dom"/>
</dbReference>
<dbReference type="InterPro" id="IPR035979">
    <property type="entry name" value="RBD_domain_sf"/>
</dbReference>
<dbReference type="FunFam" id="3.30.70.330:FF:000688">
    <property type="entry name" value="RNA-binding protein 8A-like"/>
    <property type="match status" value="1"/>
</dbReference>
<evidence type="ECO:0000256" key="7">
    <source>
        <dbReference type="SAM" id="MobiDB-lite"/>
    </source>
</evidence>
<keyword evidence="3" id="KW-0963">Cytoplasm</keyword>
<protein>
    <recommendedName>
        <fullName evidence="8">RRM domain-containing protein</fullName>
    </recommendedName>
</protein>
<reference evidence="9" key="1">
    <citation type="submission" date="2022-08" db="EMBL/GenBank/DDBJ databases">
        <authorList>
            <person name="Gutierrez-Valencia J."/>
        </authorList>
    </citation>
    <scope>NUCLEOTIDE SEQUENCE</scope>
</reference>
<comment type="subcellular location">
    <subcellularLocation>
        <location evidence="2">Cytoplasm</location>
    </subcellularLocation>
    <subcellularLocation>
        <location evidence="1">Nucleus</location>
    </subcellularLocation>
</comment>
<proteinExistence type="predicted"/>
<organism evidence="9 10">
    <name type="scientific">Linum tenue</name>
    <dbReference type="NCBI Taxonomy" id="586396"/>
    <lineage>
        <taxon>Eukaryota</taxon>
        <taxon>Viridiplantae</taxon>
        <taxon>Streptophyta</taxon>
        <taxon>Embryophyta</taxon>
        <taxon>Tracheophyta</taxon>
        <taxon>Spermatophyta</taxon>
        <taxon>Magnoliopsida</taxon>
        <taxon>eudicotyledons</taxon>
        <taxon>Gunneridae</taxon>
        <taxon>Pentapetalae</taxon>
        <taxon>rosids</taxon>
        <taxon>fabids</taxon>
        <taxon>Malpighiales</taxon>
        <taxon>Linaceae</taxon>
        <taxon>Linum</taxon>
    </lineage>
</organism>
<gene>
    <name evidence="9" type="ORF">LITE_LOCUS30432</name>
</gene>
<evidence type="ECO:0000256" key="3">
    <source>
        <dbReference type="ARBA" id="ARBA00022490"/>
    </source>
</evidence>
<keyword evidence="10" id="KW-1185">Reference proteome</keyword>
<evidence type="ECO:0000313" key="10">
    <source>
        <dbReference type="Proteomes" id="UP001154282"/>
    </source>
</evidence>
<feature type="domain" description="RRM" evidence="8">
    <location>
        <begin position="95"/>
        <end position="173"/>
    </location>
</feature>
<dbReference type="EMBL" id="CAMGYJ010000007">
    <property type="protein sequence ID" value="CAI0450186.1"/>
    <property type="molecule type" value="Genomic_DNA"/>
</dbReference>
<evidence type="ECO:0000256" key="2">
    <source>
        <dbReference type="ARBA" id="ARBA00004496"/>
    </source>
</evidence>
<dbReference type="GO" id="GO:0006396">
    <property type="term" value="P:RNA processing"/>
    <property type="evidence" value="ECO:0007669"/>
    <property type="project" value="InterPro"/>
</dbReference>
<dbReference type="Proteomes" id="UP001154282">
    <property type="component" value="Unassembled WGS sequence"/>
</dbReference>
<dbReference type="GO" id="GO:0005634">
    <property type="term" value="C:nucleus"/>
    <property type="evidence" value="ECO:0007669"/>
    <property type="project" value="UniProtKB-SubCell"/>
</dbReference>
<dbReference type="GO" id="GO:0005737">
    <property type="term" value="C:cytoplasm"/>
    <property type="evidence" value="ECO:0007669"/>
    <property type="project" value="UniProtKB-SubCell"/>
</dbReference>